<accession>A0A2W5QPT1</accession>
<dbReference type="Proteomes" id="UP000249135">
    <property type="component" value="Unassembled WGS sequence"/>
</dbReference>
<dbReference type="SUPFAM" id="SSF54593">
    <property type="entry name" value="Glyoxalase/Bleomycin resistance protein/Dihydroxybiphenyl dioxygenase"/>
    <property type="match status" value="1"/>
</dbReference>
<gene>
    <name evidence="2" type="ORF">DI563_05560</name>
</gene>
<dbReference type="Gene3D" id="3.10.180.10">
    <property type="entry name" value="2,3-Dihydroxybiphenyl 1,2-Dioxygenase, domain 1"/>
    <property type="match status" value="1"/>
</dbReference>
<dbReference type="InterPro" id="IPR029068">
    <property type="entry name" value="Glyas_Bleomycin-R_OHBP_Dase"/>
</dbReference>
<comment type="caution">
    <text evidence="2">The sequence shown here is derived from an EMBL/GenBank/DDBJ whole genome shotgun (WGS) entry which is preliminary data.</text>
</comment>
<dbReference type="Pfam" id="PF00903">
    <property type="entry name" value="Glyoxalase"/>
    <property type="match status" value="1"/>
</dbReference>
<dbReference type="AlphaFoldDB" id="A0A2W5QPT1"/>
<protein>
    <submittedName>
        <fullName evidence="2">Bleomycin resistance protein</fullName>
    </submittedName>
</protein>
<dbReference type="InterPro" id="IPR004360">
    <property type="entry name" value="Glyas_Fos-R_dOase_dom"/>
</dbReference>
<sequence length="143" mass="15326">MKLWFNLLCRDVPAQFGFYRAVLGLPEAEASRSPIYRALETPDFQFGFNAAPAYGLLGLADRQPTGGERVPVVAYATLMLDGPDAVDAAVQAAQDAGGRIVKPPYATYYGQWQAVLADPEDNVFRVSAIGLPAGMQAPPLPQA</sequence>
<name>A0A2W5QPT1_VARPD</name>
<organism evidence="2 3">
    <name type="scientific">Variovorax paradoxus</name>
    <dbReference type="NCBI Taxonomy" id="34073"/>
    <lineage>
        <taxon>Bacteria</taxon>
        <taxon>Pseudomonadati</taxon>
        <taxon>Pseudomonadota</taxon>
        <taxon>Betaproteobacteria</taxon>
        <taxon>Burkholderiales</taxon>
        <taxon>Comamonadaceae</taxon>
        <taxon>Variovorax</taxon>
    </lineage>
</organism>
<proteinExistence type="predicted"/>
<evidence type="ECO:0000313" key="3">
    <source>
        <dbReference type="Proteomes" id="UP000249135"/>
    </source>
</evidence>
<feature type="domain" description="Glyoxalase/fosfomycin resistance/dioxygenase" evidence="1">
    <location>
        <begin position="5"/>
        <end position="124"/>
    </location>
</feature>
<reference evidence="2 3" key="1">
    <citation type="submission" date="2017-08" db="EMBL/GenBank/DDBJ databases">
        <title>Infants hospitalized years apart are colonized by the same room-sourced microbial strains.</title>
        <authorList>
            <person name="Brooks B."/>
            <person name="Olm M.R."/>
            <person name="Firek B.A."/>
            <person name="Baker R."/>
            <person name="Thomas B.C."/>
            <person name="Morowitz M.J."/>
            <person name="Banfield J.F."/>
        </authorList>
    </citation>
    <scope>NUCLEOTIDE SEQUENCE [LARGE SCALE GENOMIC DNA]</scope>
    <source>
        <strain evidence="2">S2_005_003_R2_41</strain>
    </source>
</reference>
<evidence type="ECO:0000259" key="1">
    <source>
        <dbReference type="Pfam" id="PF00903"/>
    </source>
</evidence>
<dbReference type="EMBL" id="QFPP01000036">
    <property type="protein sequence ID" value="PZQ76905.1"/>
    <property type="molecule type" value="Genomic_DNA"/>
</dbReference>
<evidence type="ECO:0000313" key="2">
    <source>
        <dbReference type="EMBL" id="PZQ76905.1"/>
    </source>
</evidence>